<dbReference type="PANTHER" id="PTHR11022:SF41">
    <property type="entry name" value="PEPTIDOGLYCAN-RECOGNITION PROTEIN LC-RELATED"/>
    <property type="match status" value="1"/>
</dbReference>
<dbReference type="PANTHER" id="PTHR11022">
    <property type="entry name" value="PEPTIDOGLYCAN RECOGNITION PROTEIN"/>
    <property type="match status" value="1"/>
</dbReference>
<dbReference type="Proteomes" id="UP001377160">
    <property type="component" value="Unassembled WGS sequence"/>
</dbReference>
<organism evidence="4 5">
    <name type="scientific">Vibrio echinoideorum</name>
    <dbReference type="NCBI Taxonomy" id="2100116"/>
    <lineage>
        <taxon>Bacteria</taxon>
        <taxon>Pseudomonadati</taxon>
        <taxon>Pseudomonadota</taxon>
        <taxon>Gammaproteobacteria</taxon>
        <taxon>Vibrionales</taxon>
        <taxon>Vibrionaceae</taxon>
        <taxon>Vibrio</taxon>
    </lineage>
</organism>
<evidence type="ECO:0000259" key="3">
    <source>
        <dbReference type="SMART" id="SM00701"/>
    </source>
</evidence>
<evidence type="ECO:0000259" key="2">
    <source>
        <dbReference type="SMART" id="SM00644"/>
    </source>
</evidence>
<dbReference type="Pfam" id="PF01510">
    <property type="entry name" value="Amidase_2"/>
    <property type="match status" value="1"/>
</dbReference>
<accession>A0ABU9FTI6</accession>
<dbReference type="CDD" id="cd06583">
    <property type="entry name" value="PGRP"/>
    <property type="match status" value="1"/>
</dbReference>
<dbReference type="InterPro" id="IPR015510">
    <property type="entry name" value="PGRP"/>
</dbReference>
<comment type="caution">
    <text evidence="4">The sequence shown here is derived from an EMBL/GenBank/DDBJ whole genome shotgun (WGS) entry which is preliminary data.</text>
</comment>
<dbReference type="InterPro" id="IPR002502">
    <property type="entry name" value="Amidase_domain"/>
</dbReference>
<keyword evidence="4" id="KW-0378">Hydrolase</keyword>
<evidence type="ECO:0000313" key="4">
    <source>
        <dbReference type="EMBL" id="MEL0608938.1"/>
    </source>
</evidence>
<dbReference type="SUPFAM" id="SSF55846">
    <property type="entry name" value="N-acetylmuramoyl-L-alanine amidase-like"/>
    <property type="match status" value="1"/>
</dbReference>
<feature type="domain" description="Peptidoglycan recognition protein family" evidence="3">
    <location>
        <begin position="3"/>
        <end position="131"/>
    </location>
</feature>
<sequence>MANRLNKRNQPLRFDWITVHCSATPPNMNIGVKEIRRWHKQRGWRDIGYHWVITRDGELQVGRPMNQLGAHVKGYNRHNIGVCLIGSYNNRLEPQDNFTLAQRKTLFKFISELQDKFDITDDKVLGHNQWNPTKACPVIGLHSHSDPNNMNAFQ</sequence>
<dbReference type="SMART" id="SM00644">
    <property type="entry name" value="Ami_2"/>
    <property type="match status" value="1"/>
</dbReference>
<feature type="domain" description="N-acetylmuramoyl-L-alanine amidase" evidence="2">
    <location>
        <begin position="2"/>
        <end position="138"/>
    </location>
</feature>
<dbReference type="InterPro" id="IPR036505">
    <property type="entry name" value="Amidase/PGRP_sf"/>
</dbReference>
<keyword evidence="5" id="KW-1185">Reference proteome</keyword>
<dbReference type="Gene3D" id="3.40.80.10">
    <property type="entry name" value="Peptidoglycan recognition protein-like"/>
    <property type="match status" value="1"/>
</dbReference>
<comment type="similarity">
    <text evidence="1">Belongs to the N-acetylmuramoyl-L-alanine amidase 2 family.</text>
</comment>
<evidence type="ECO:0000313" key="5">
    <source>
        <dbReference type="Proteomes" id="UP001377160"/>
    </source>
</evidence>
<proteinExistence type="inferred from homology"/>
<evidence type="ECO:0000256" key="1">
    <source>
        <dbReference type="ARBA" id="ARBA00007553"/>
    </source>
</evidence>
<name>A0ABU9FTI6_9VIBR</name>
<reference evidence="4 5" key="1">
    <citation type="submission" date="2024-02" db="EMBL/GenBank/DDBJ databases">
        <title>Bacteria isolated from the canopy kelp, Nereocystis luetkeana.</title>
        <authorList>
            <person name="Pfister C.A."/>
            <person name="Younker I.T."/>
            <person name="Light S.H."/>
        </authorList>
    </citation>
    <scope>NUCLEOTIDE SEQUENCE [LARGE SCALE GENOMIC DNA]</scope>
    <source>
        <strain evidence="4 5">TI.1.15</strain>
    </source>
</reference>
<dbReference type="GO" id="GO:0008745">
    <property type="term" value="F:N-acetylmuramoyl-L-alanine amidase activity"/>
    <property type="evidence" value="ECO:0007669"/>
    <property type="project" value="UniProtKB-EC"/>
</dbReference>
<dbReference type="RefSeq" id="WP_341635156.1">
    <property type="nucleotide sequence ID" value="NZ_JBANDX010000007.1"/>
</dbReference>
<dbReference type="InterPro" id="IPR006619">
    <property type="entry name" value="PGRP_domain_met/bac"/>
</dbReference>
<gene>
    <name evidence="4" type="ORF">V8Z71_11500</name>
</gene>
<dbReference type="SMART" id="SM00701">
    <property type="entry name" value="PGRP"/>
    <property type="match status" value="1"/>
</dbReference>
<dbReference type="EC" id="3.5.1.28" evidence="4"/>
<dbReference type="EMBL" id="JBANDX010000007">
    <property type="protein sequence ID" value="MEL0608938.1"/>
    <property type="molecule type" value="Genomic_DNA"/>
</dbReference>
<protein>
    <submittedName>
        <fullName evidence="4">N-acetylmuramoyl-L-alanine amidase</fullName>
        <ecNumber evidence="4">3.5.1.28</ecNumber>
    </submittedName>
</protein>